<organism evidence="2 3">
    <name type="scientific">Telmatospirillum siberiense</name>
    <dbReference type="NCBI Taxonomy" id="382514"/>
    <lineage>
        <taxon>Bacteria</taxon>
        <taxon>Pseudomonadati</taxon>
        <taxon>Pseudomonadota</taxon>
        <taxon>Alphaproteobacteria</taxon>
        <taxon>Rhodospirillales</taxon>
        <taxon>Rhodospirillaceae</taxon>
        <taxon>Telmatospirillum</taxon>
    </lineage>
</organism>
<keyword evidence="1" id="KW-1133">Transmembrane helix</keyword>
<feature type="transmembrane region" description="Helical" evidence="1">
    <location>
        <begin position="46"/>
        <end position="72"/>
    </location>
</feature>
<name>A0A2N3PRG6_9PROT</name>
<dbReference type="OrthoDB" id="7219977at2"/>
<evidence type="ECO:0000313" key="3">
    <source>
        <dbReference type="Proteomes" id="UP000233293"/>
    </source>
</evidence>
<gene>
    <name evidence="2" type="ORF">CWS72_18880</name>
</gene>
<keyword evidence="1" id="KW-0472">Membrane</keyword>
<dbReference type="EMBL" id="PIUM01000025">
    <property type="protein sequence ID" value="PKU22993.1"/>
    <property type="molecule type" value="Genomic_DNA"/>
</dbReference>
<reference evidence="3" key="1">
    <citation type="submission" date="2017-12" db="EMBL/GenBank/DDBJ databases">
        <title>Draft genome sequence of Telmatospirillum siberiense 26-4b1T, an acidotolerant peatland alphaproteobacterium potentially involved in sulfur cycling.</title>
        <authorList>
            <person name="Hausmann B."/>
            <person name="Pjevac P."/>
            <person name="Schreck K."/>
            <person name="Herbold C.W."/>
            <person name="Daims H."/>
            <person name="Wagner M."/>
            <person name="Pester M."/>
            <person name="Loy A."/>
        </authorList>
    </citation>
    <scope>NUCLEOTIDE SEQUENCE [LARGE SCALE GENOMIC DNA]</scope>
    <source>
        <strain evidence="3">26-4b1</strain>
    </source>
</reference>
<dbReference type="Proteomes" id="UP000233293">
    <property type="component" value="Unassembled WGS sequence"/>
</dbReference>
<evidence type="ECO:0000256" key="1">
    <source>
        <dbReference type="SAM" id="Phobius"/>
    </source>
</evidence>
<keyword evidence="3" id="KW-1185">Reference proteome</keyword>
<comment type="caution">
    <text evidence="2">The sequence shown here is derived from an EMBL/GenBank/DDBJ whole genome shotgun (WGS) entry which is preliminary data.</text>
</comment>
<feature type="transmembrane region" description="Helical" evidence="1">
    <location>
        <begin position="109"/>
        <end position="130"/>
    </location>
</feature>
<dbReference type="RefSeq" id="WP_101252267.1">
    <property type="nucleotide sequence ID" value="NZ_PIUM01000025.1"/>
</dbReference>
<accession>A0A2N3PRG6</accession>
<sequence>MFLFAPLLVLGAIGFFCWLLFTLAVFALPSVAGVYAGIWAYHTGAGALGAIVVGFVAAGATFGLGQLLLIFVPWVWAKLLIIAVYTAPAVVAGYSATHGITLMAMSSPVWQTVFSVIGAIAVGITALLRISGMAAFAEQR</sequence>
<proteinExistence type="predicted"/>
<evidence type="ECO:0008006" key="4">
    <source>
        <dbReference type="Google" id="ProtNLM"/>
    </source>
</evidence>
<protein>
    <recommendedName>
        <fullName evidence="4">DUF4175 domain-containing protein</fullName>
    </recommendedName>
</protein>
<evidence type="ECO:0000313" key="2">
    <source>
        <dbReference type="EMBL" id="PKU22993.1"/>
    </source>
</evidence>
<keyword evidence="1" id="KW-0812">Transmembrane</keyword>
<dbReference type="AlphaFoldDB" id="A0A2N3PRG6"/>